<evidence type="ECO:0000256" key="2">
    <source>
        <dbReference type="ARBA" id="ARBA00022679"/>
    </source>
</evidence>
<keyword evidence="1 4" id="KW-0489">Methyltransferase</keyword>
<dbReference type="InterPro" id="IPR023149">
    <property type="entry name" value="Trans_acon_MeTrfase_C"/>
</dbReference>
<dbReference type="Proteomes" id="UP000641741">
    <property type="component" value="Unassembled WGS sequence"/>
</dbReference>
<evidence type="ECO:0000259" key="3">
    <source>
        <dbReference type="Pfam" id="PF13649"/>
    </source>
</evidence>
<proteinExistence type="predicted"/>
<feature type="domain" description="Methyltransferase" evidence="3">
    <location>
        <begin position="34"/>
        <end position="125"/>
    </location>
</feature>
<comment type="caution">
    <text evidence="4">The sequence shown here is derived from an EMBL/GenBank/DDBJ whole genome shotgun (WGS) entry which is preliminary data.</text>
</comment>
<dbReference type="InterPro" id="IPR041698">
    <property type="entry name" value="Methyltransf_25"/>
</dbReference>
<dbReference type="SUPFAM" id="SSF53335">
    <property type="entry name" value="S-adenosyl-L-methionine-dependent methyltransferases"/>
    <property type="match status" value="1"/>
</dbReference>
<name>A0ABR7GPT4_9FIRM</name>
<keyword evidence="5" id="KW-1185">Reference proteome</keyword>
<dbReference type="Pfam" id="PF13649">
    <property type="entry name" value="Methyltransf_25"/>
    <property type="match status" value="1"/>
</dbReference>
<dbReference type="EMBL" id="JACOPK010000009">
    <property type="protein sequence ID" value="MBC5696305.1"/>
    <property type="molecule type" value="Genomic_DNA"/>
</dbReference>
<dbReference type="Gene3D" id="3.40.50.150">
    <property type="entry name" value="Vaccinia Virus protein VP39"/>
    <property type="match status" value="1"/>
</dbReference>
<keyword evidence="2" id="KW-0808">Transferase</keyword>
<dbReference type="GO" id="GO:0032259">
    <property type="term" value="P:methylation"/>
    <property type="evidence" value="ECO:0007669"/>
    <property type="project" value="UniProtKB-KW"/>
</dbReference>
<protein>
    <submittedName>
        <fullName evidence="4">Methyltransferase domain-containing protein</fullName>
    </submittedName>
</protein>
<dbReference type="InterPro" id="IPR029063">
    <property type="entry name" value="SAM-dependent_MTases_sf"/>
</dbReference>
<dbReference type="PANTHER" id="PTHR43861:SF1">
    <property type="entry name" value="TRANS-ACONITATE 2-METHYLTRANSFERASE"/>
    <property type="match status" value="1"/>
</dbReference>
<dbReference type="CDD" id="cd02440">
    <property type="entry name" value="AdoMet_MTases"/>
    <property type="match status" value="1"/>
</dbReference>
<evidence type="ECO:0000313" key="5">
    <source>
        <dbReference type="Proteomes" id="UP000641741"/>
    </source>
</evidence>
<evidence type="ECO:0000313" key="4">
    <source>
        <dbReference type="EMBL" id="MBC5696305.1"/>
    </source>
</evidence>
<gene>
    <name evidence="4" type="ORF">H8S02_10170</name>
</gene>
<dbReference type="RefSeq" id="WP_186970415.1">
    <property type="nucleotide sequence ID" value="NZ_JACOPK010000009.1"/>
</dbReference>
<dbReference type="PANTHER" id="PTHR43861">
    <property type="entry name" value="TRANS-ACONITATE 2-METHYLTRANSFERASE-RELATED"/>
    <property type="match status" value="1"/>
</dbReference>
<evidence type="ECO:0000256" key="1">
    <source>
        <dbReference type="ARBA" id="ARBA00022603"/>
    </source>
</evidence>
<dbReference type="GO" id="GO:0008168">
    <property type="term" value="F:methyltransferase activity"/>
    <property type="evidence" value="ECO:0007669"/>
    <property type="project" value="UniProtKB-KW"/>
</dbReference>
<reference evidence="4 5" key="1">
    <citation type="submission" date="2020-08" db="EMBL/GenBank/DDBJ databases">
        <title>Genome public.</title>
        <authorList>
            <person name="Liu C."/>
            <person name="Sun Q."/>
        </authorList>
    </citation>
    <scope>NUCLEOTIDE SEQUENCE [LARGE SCALE GENOMIC DNA]</scope>
    <source>
        <strain evidence="4 5">M2</strain>
    </source>
</reference>
<dbReference type="Gene3D" id="1.10.150.290">
    <property type="entry name" value="S-adenosyl-L-methionine-dependent methyltransferases"/>
    <property type="match status" value="1"/>
</dbReference>
<accession>A0ABR7GPT4</accession>
<sequence length="255" mass="29830">MADWNAELYSRFEKERTIPSYDLVRAVEGEPKTVLDIGCGIGNSTQVVAEHFPHARVVGADNSPDMLRYSREKHPELEFITLDAAHDLGKVQERYDLVFSNACLQWLPGHEQRIREMLGLLNEGGTLAVQIPSQGKHPMHRLLNEVAHRAHWTDRILSHRPYNELTEEEYFDILSENASDFRMWEIMYFLRMPSCESILEWYRGTSLRPYLAQLSDEDKREFEAEILEGIREIYPVQRSGEIIFRFPRLFFTAKK</sequence>
<organism evidence="4 5">
    <name type="scientific">Agathobaculum hominis</name>
    <dbReference type="NCBI Taxonomy" id="2763014"/>
    <lineage>
        <taxon>Bacteria</taxon>
        <taxon>Bacillati</taxon>
        <taxon>Bacillota</taxon>
        <taxon>Clostridia</taxon>
        <taxon>Eubacteriales</taxon>
        <taxon>Butyricicoccaceae</taxon>
        <taxon>Agathobaculum</taxon>
    </lineage>
</organism>